<dbReference type="InterPro" id="IPR000276">
    <property type="entry name" value="GPCR_Rhodpsn"/>
</dbReference>
<keyword evidence="7 13" id="KW-1133">Transmembrane helix</keyword>
<evidence type="ECO:0000256" key="4">
    <source>
        <dbReference type="ARBA" id="ARBA00022606"/>
    </source>
</evidence>
<evidence type="ECO:0000256" key="12">
    <source>
        <dbReference type="RuleBase" id="RU000688"/>
    </source>
</evidence>
<dbReference type="GO" id="GO:0004984">
    <property type="term" value="F:olfactory receptor activity"/>
    <property type="evidence" value="ECO:0007669"/>
    <property type="project" value="InterPro"/>
</dbReference>
<evidence type="ECO:0000256" key="9">
    <source>
        <dbReference type="ARBA" id="ARBA00023136"/>
    </source>
</evidence>
<feature type="transmembrane region" description="Helical" evidence="13">
    <location>
        <begin position="668"/>
        <end position="694"/>
    </location>
</feature>
<dbReference type="Proteomes" id="UP000700334">
    <property type="component" value="Unassembled WGS sequence"/>
</dbReference>
<feature type="transmembrane region" description="Helical" evidence="13">
    <location>
        <begin position="1281"/>
        <end position="1304"/>
    </location>
</feature>
<evidence type="ECO:0000256" key="1">
    <source>
        <dbReference type="ARBA" id="ARBA00003929"/>
    </source>
</evidence>
<dbReference type="GO" id="GO:0004930">
    <property type="term" value="F:G protein-coupled receptor activity"/>
    <property type="evidence" value="ECO:0007669"/>
    <property type="project" value="UniProtKB-KW"/>
</dbReference>
<comment type="similarity">
    <text evidence="12">Belongs to the G-protein coupled receptor 1 family.</text>
</comment>
<feature type="domain" description="G-protein coupled receptors family 1 profile" evidence="14">
    <location>
        <begin position="904"/>
        <end position="1113"/>
    </location>
</feature>
<gene>
    <name evidence="15" type="ORF">J0S82_018954</name>
</gene>
<dbReference type="PROSITE" id="PS50262">
    <property type="entry name" value="G_PROTEIN_RECEP_F1_2"/>
    <property type="match status" value="5"/>
</dbReference>
<keyword evidence="11 12" id="KW-0807">Transducer</keyword>
<feature type="transmembrane region" description="Helical" evidence="13">
    <location>
        <begin position="86"/>
        <end position="115"/>
    </location>
</feature>
<evidence type="ECO:0000256" key="2">
    <source>
        <dbReference type="ARBA" id="ARBA00004651"/>
    </source>
</evidence>
<feature type="transmembrane region" description="Helical" evidence="13">
    <location>
        <begin position="962"/>
        <end position="983"/>
    </location>
</feature>
<evidence type="ECO:0000259" key="14">
    <source>
        <dbReference type="PROSITE" id="PS50262"/>
    </source>
</evidence>
<evidence type="ECO:0000313" key="16">
    <source>
        <dbReference type="Proteomes" id="UP000700334"/>
    </source>
</evidence>
<keyword evidence="8 12" id="KW-0297">G-protein coupled receptor</keyword>
<feature type="transmembrane region" description="Helical" evidence="13">
    <location>
        <begin position="1436"/>
        <end position="1457"/>
    </location>
</feature>
<evidence type="ECO:0000256" key="10">
    <source>
        <dbReference type="ARBA" id="ARBA00023170"/>
    </source>
</evidence>
<protein>
    <submittedName>
        <fullName evidence="15">Olfactory receptor 1102</fullName>
    </submittedName>
</protein>
<feature type="domain" description="G-protein coupled receptors family 1 profile" evidence="14">
    <location>
        <begin position="1378"/>
        <end position="1603"/>
    </location>
</feature>
<feature type="transmembrane region" description="Helical" evidence="13">
    <location>
        <begin position="1478"/>
        <end position="1500"/>
    </location>
</feature>
<feature type="transmembrane region" description="Helical" evidence="13">
    <location>
        <begin position="1362"/>
        <end position="1385"/>
    </location>
</feature>
<dbReference type="PRINTS" id="PR00237">
    <property type="entry name" value="GPCRRHODOPSN"/>
</dbReference>
<feature type="transmembrane region" description="Helical" evidence="13">
    <location>
        <begin position="718"/>
        <end position="737"/>
    </location>
</feature>
<feature type="transmembrane region" description="Helical" evidence="13">
    <location>
        <begin position="557"/>
        <end position="578"/>
    </location>
</feature>
<evidence type="ECO:0000256" key="8">
    <source>
        <dbReference type="ARBA" id="ARBA00023040"/>
    </source>
</evidence>
<feature type="transmembrane region" description="Helical" evidence="13">
    <location>
        <begin position="55"/>
        <end position="74"/>
    </location>
</feature>
<proteinExistence type="inferred from homology"/>
<feature type="domain" description="G-protein coupled receptors family 1 profile" evidence="14">
    <location>
        <begin position="36"/>
        <end position="285"/>
    </location>
</feature>
<feature type="transmembrane region" description="Helical" evidence="13">
    <location>
        <begin position="1550"/>
        <end position="1573"/>
    </location>
</feature>
<dbReference type="PROSITE" id="PS00237">
    <property type="entry name" value="G_PROTEIN_RECEP_F1_1"/>
    <property type="match status" value="5"/>
</dbReference>
<feature type="transmembrane region" description="Helical" evidence="13">
    <location>
        <begin position="482"/>
        <end position="510"/>
    </location>
</feature>
<dbReference type="FunFam" id="1.20.1070.10:FF:000410">
    <property type="entry name" value="Olfactory receptor 1348"/>
    <property type="match status" value="1"/>
</dbReference>
<evidence type="ECO:0000256" key="7">
    <source>
        <dbReference type="ARBA" id="ARBA00022989"/>
    </source>
</evidence>
<evidence type="ECO:0000256" key="5">
    <source>
        <dbReference type="ARBA" id="ARBA00022692"/>
    </source>
</evidence>
<evidence type="ECO:0000256" key="3">
    <source>
        <dbReference type="ARBA" id="ARBA00022475"/>
    </source>
</evidence>
<evidence type="ECO:0000256" key="6">
    <source>
        <dbReference type="ARBA" id="ARBA00022725"/>
    </source>
</evidence>
<feature type="transmembrane region" description="Helical" evidence="13">
    <location>
        <begin position="886"/>
        <end position="911"/>
    </location>
</feature>
<feature type="transmembrane region" description="Helical" evidence="13">
    <location>
        <begin position="1060"/>
        <end position="1085"/>
    </location>
</feature>
<feature type="domain" description="G-protein coupled receptors family 1 profile" evidence="14">
    <location>
        <begin position="615"/>
        <end position="864"/>
    </location>
</feature>
<keyword evidence="10 12" id="KW-0675">Receptor</keyword>
<feature type="transmembrane region" description="Helical" evidence="13">
    <location>
        <begin position="846"/>
        <end position="866"/>
    </location>
</feature>
<feature type="transmembrane region" description="Helical" evidence="13">
    <location>
        <begin position="1585"/>
        <end position="1605"/>
    </location>
</feature>
<dbReference type="FunFam" id="1.20.1070.10:FF:000004">
    <property type="entry name" value="Olfactory receptor"/>
    <property type="match status" value="1"/>
</dbReference>
<feature type="transmembrane region" description="Helical" evidence="13">
    <location>
        <begin position="426"/>
        <end position="451"/>
    </location>
</feature>
<feature type="transmembrane region" description="Helical" evidence="13">
    <location>
        <begin position="1145"/>
        <end position="1170"/>
    </location>
</feature>
<keyword evidence="16" id="KW-1185">Reference proteome</keyword>
<feature type="transmembrane region" description="Helical" evidence="13">
    <location>
        <begin position="1512"/>
        <end position="1538"/>
    </location>
</feature>
<feature type="transmembrane region" description="Helical" evidence="13">
    <location>
        <begin position="193"/>
        <end position="220"/>
    </location>
</feature>
<feature type="transmembrane region" description="Helical" evidence="13">
    <location>
        <begin position="307"/>
        <end position="334"/>
    </location>
</feature>
<dbReference type="FunFam" id="1.20.1070.10:FF:000003">
    <property type="entry name" value="Olfactory receptor"/>
    <property type="match status" value="3"/>
</dbReference>
<comment type="caution">
    <text evidence="15">The sequence shown here is derived from an EMBL/GenBank/DDBJ whole genome shotgun (WGS) entry which is preliminary data.</text>
</comment>
<feature type="transmembrane region" description="Helical" evidence="13">
    <location>
        <begin position="267"/>
        <end position="287"/>
    </location>
</feature>
<feature type="transmembrane region" description="Helical" evidence="13">
    <location>
        <begin position="135"/>
        <end position="153"/>
    </location>
</feature>
<dbReference type="PRINTS" id="PR00245">
    <property type="entry name" value="OLFACTORYR"/>
</dbReference>
<dbReference type="EMBL" id="JAGFMF010011846">
    <property type="protein sequence ID" value="KAG8511273.1"/>
    <property type="molecule type" value="Genomic_DNA"/>
</dbReference>
<evidence type="ECO:0000313" key="15">
    <source>
        <dbReference type="EMBL" id="KAG8511273.1"/>
    </source>
</evidence>
<feature type="transmembrane region" description="Helical" evidence="13">
    <location>
        <begin position="232"/>
        <end position="255"/>
    </location>
</feature>
<dbReference type="GO" id="GO:0005886">
    <property type="term" value="C:plasma membrane"/>
    <property type="evidence" value="ECO:0007669"/>
    <property type="project" value="UniProtKB-SubCell"/>
</dbReference>
<feature type="transmembrane region" description="Helical" evidence="13">
    <location>
        <begin position="20"/>
        <end position="43"/>
    </location>
</feature>
<feature type="transmembrane region" description="Helical" evidence="13">
    <location>
        <begin position="923"/>
        <end position="942"/>
    </location>
</feature>
<dbReference type="PANTHER" id="PTHR48018">
    <property type="entry name" value="OLFACTORY RECEPTOR"/>
    <property type="match status" value="1"/>
</dbReference>
<dbReference type="InterPro" id="IPR000725">
    <property type="entry name" value="Olfact_rcpt"/>
</dbReference>
<keyword evidence="9 13" id="KW-0472">Membrane</keyword>
<accession>A0A8J5ZZW8</accession>
<comment type="function">
    <text evidence="1">Putative odorant or sperm cell receptor.</text>
</comment>
<keyword evidence="6" id="KW-0552">Olfaction</keyword>
<feature type="transmembrane region" description="Helical" evidence="13">
    <location>
        <begin position="770"/>
        <end position="791"/>
    </location>
</feature>
<dbReference type="OrthoDB" id="2133880at2759"/>
<organism evidence="15 16">
    <name type="scientific">Galemys pyrenaicus</name>
    <name type="common">Iberian desman</name>
    <name type="synonym">Pyrenean desman</name>
    <dbReference type="NCBI Taxonomy" id="202257"/>
    <lineage>
        <taxon>Eukaryota</taxon>
        <taxon>Metazoa</taxon>
        <taxon>Chordata</taxon>
        <taxon>Craniata</taxon>
        <taxon>Vertebrata</taxon>
        <taxon>Euteleostomi</taxon>
        <taxon>Mammalia</taxon>
        <taxon>Eutheria</taxon>
        <taxon>Laurasiatheria</taxon>
        <taxon>Eulipotyphla</taxon>
        <taxon>Talpidae</taxon>
        <taxon>Galemys</taxon>
    </lineage>
</organism>
<reference evidence="15" key="1">
    <citation type="journal article" date="2021" name="Evol. Appl.">
        <title>The genome of the Pyrenean desman and the effects of bottlenecks and inbreeding on the genomic landscape of an endangered species.</title>
        <authorList>
            <person name="Escoda L."/>
            <person name="Castresana J."/>
        </authorList>
    </citation>
    <scope>NUCLEOTIDE SEQUENCE</scope>
    <source>
        <strain evidence="15">IBE-C5619</strain>
    </source>
</reference>
<keyword evidence="3" id="KW-1003">Cell membrane</keyword>
<dbReference type="Gene3D" id="1.20.1070.10">
    <property type="entry name" value="Rhodopsin 7-helix transmembrane proteins"/>
    <property type="match status" value="7"/>
</dbReference>
<sequence>MTEVMVFILTGFRGDFEMQVFLFLLFLAIYLFTLIGNLGLVILVIGDSRLHIPMYYFLSVLSFLDACYSSVVTPKMLVNFLSENKAISFVGCATQMLLFVTFGTTECFLLAAMAYDRYMAICNPLLYTVSMSARVYVPLIVASYVGGILHASIHTGATFSLSFCASSEVRHVFCDIPPLLAISCSDTHINQLLLFYFVGAIEIVTILIVLISYAFILLAILRMKSAEGRRKVFSTCGSHLTGVTIYHGTILFIYMRPSSSYALDHDMIVSIFYTIVIPMLNPIIYSLRNKDVKEAMKKLWKEINAEVIQLVLFVLFLLIYLVTVLGNAGMILIIRLDAQLHTPMYFFLSHLSFIDLSYSTVITPKTLDNLVTSKKKISYGNCFSQMYIFVFLVAVECFLLSSMAYDRYVAICNPLHYPVVMSTRRCWSLVFGPYLVGFTDYLVTVIGMRILNFCGSNEIHHFFCDTSPIIALSCTETQDTELMIFFFAGCTILGSLITISVSYVSILSAILKIKSTSGKRKAFSTCASHVLAVTIFYSTMIFSYLRPSTSYSLGKDQVASVFYTIVTPMLNPLIYSLCNKEVKNAVLRLLQKNAEDIQLVLFVLFLLIYLVTVLGNAGMILIIRLDAQLHTPMYFFLSHLSFIDLSYSSIITPKTLKNLLTSNKKISYAGCFIQMHIFVLLVAAECILLSSMAYDRYVAICNPLHYPVVMSTRRCWSFVFRTYFIGFIDFFITVLGMRKLTFCESNVIHHFSCDTSPLIALSCTKTQDTVIIIFVFAGCTLVGSLITISVSYMSILSTILKIKSTSGKRKAFSTCASHVLAVTIFYSTMIFSYLRPSTSYSLGKDQVASVFYTIVTPMLNPLIYSLRNNEVKNAVLRLLQKNAEDIQLVLFVLFLLIYLVTVLGNAGMILIIRLDAQLHTPMYFFLSHLSFIDLSYSTVITPKTLDNLVTSKKKISYGNCFSQMYIFVFLVAVECFLLSSMAYDRYVAICNPLHYPVIMSTRRCWSLVLGSYLVGFTDSLVNELCMRRLKFCNSNVIHHFFCDTSPIIALSCTETQDTELMIFIFAGTSLVASLITISVSYMSILSTILKIKSTSGKRKAFSTYQVASVFYTIVTPMLNPLIYSLRNKEVKNAVLRLLQKNTEDIQLVLFVLFFLIYLVTVLGNAGMILIIRLDAQLHTPMYFFLSHLSFLDISYSTVITPKTLENLLTSKKKISYGNCFSQMCIFVFFALSCTETKDTELMIFIFAGSTLMVSLITLSVSYVSILSTILKINSTSGKRKAFSTCASHLLAVAIFYSTMIFSYLRQDQVSSVFYTIVTPMLNPLIYSLRNKEWSLEEMHRRNNTDVPYFILMGLTDTEDIQLVLFVLFLLIHLVTVLGNVGMILIIRLDAQLHTPMYYLLSHLSFLDISYSTVITPKTLENLLTSNKKISYVNCFTQMYFFVFLTGTECFLLSSMAYDRYVAICNPLHYPVVMSTRRCWSLVFVSCVIGLLESLGTVLTLSCTETKDSELTIYIFAGTTLMVSLITLSISYVSILSTILKIKSTSGKRKAFSTCASHMLVVTIFYGTLIFTYLKPRKSYSLGKDQVASVFYTIVTPMLNPLIYSLRNKEVKNAVLRLLQKSDVSRHLK</sequence>
<keyword evidence="5 12" id="KW-0812">Transmembrane</keyword>
<feature type="transmembrane region" description="Helical" evidence="13">
    <location>
        <begin position="1243"/>
        <end position="1269"/>
    </location>
</feature>
<dbReference type="Pfam" id="PF13853">
    <property type="entry name" value="7tm_4"/>
    <property type="match status" value="6"/>
</dbReference>
<feature type="transmembrane region" description="Helical" evidence="13">
    <location>
        <begin position="599"/>
        <end position="623"/>
    </location>
</feature>
<evidence type="ECO:0000256" key="13">
    <source>
        <dbReference type="SAM" id="Phobius"/>
    </source>
</evidence>
<feature type="transmembrane region" description="Helical" evidence="13">
    <location>
        <begin position="811"/>
        <end position="834"/>
    </location>
</feature>
<keyword evidence="4" id="KW-0716">Sensory transduction</keyword>
<feature type="transmembrane region" description="Helical" evidence="13">
    <location>
        <begin position="1182"/>
        <end position="1201"/>
    </location>
</feature>
<feature type="transmembrane region" description="Helical" evidence="13">
    <location>
        <begin position="1106"/>
        <end position="1125"/>
    </location>
</feature>
<feature type="transmembrane region" description="Helical" evidence="13">
    <location>
        <begin position="1397"/>
        <end position="1416"/>
    </location>
</feature>
<name>A0A8J5ZZW8_GALPY</name>
<feature type="transmembrane region" description="Helical" evidence="13">
    <location>
        <begin position="1213"/>
        <end position="1231"/>
    </location>
</feature>
<dbReference type="CDD" id="cd15409">
    <property type="entry name" value="7tmA_OR5H-like"/>
    <property type="match status" value="1"/>
</dbReference>
<evidence type="ECO:0000256" key="11">
    <source>
        <dbReference type="ARBA" id="ARBA00023224"/>
    </source>
</evidence>
<dbReference type="Pfam" id="PF00001">
    <property type="entry name" value="7tm_1"/>
    <property type="match status" value="1"/>
</dbReference>
<feature type="transmembrane region" description="Helical" evidence="13">
    <location>
        <begin position="386"/>
        <end position="405"/>
    </location>
</feature>
<feature type="domain" description="G-protein coupled receptors family 1 profile" evidence="14">
    <location>
        <begin position="326"/>
        <end position="575"/>
    </location>
</feature>
<dbReference type="SUPFAM" id="SSF81321">
    <property type="entry name" value="Family A G protein-coupled receptor-like"/>
    <property type="match status" value="6"/>
</dbReference>
<comment type="subcellular location">
    <subcellularLocation>
        <location evidence="2">Cell membrane</location>
        <topology evidence="2">Multi-pass membrane protein</topology>
    </subcellularLocation>
</comment>
<feature type="transmembrane region" description="Helical" evidence="13">
    <location>
        <begin position="522"/>
        <end position="545"/>
    </location>
</feature>
<dbReference type="InterPro" id="IPR017452">
    <property type="entry name" value="GPCR_Rhodpsn_7TM"/>
</dbReference>
<feature type="transmembrane region" description="Helical" evidence="13">
    <location>
        <begin position="1004"/>
        <end position="1021"/>
    </location>
</feature>